<sequence length="267" mass="29125">MEPGAHSGHFGWHSTQIRTDPMTKPFLILQLRPETEASDDEFAAFLAKGGLEPGEVRRIRLDQEAIPEDLTLDDLSGVIVGGGPGCVSDAPEEKTAQEARIEAAVLGLMPQVTARDFPFLGCCYGIGILGAHLGAEVGKGRYGEPVGTADCRVTEAGQDDPLLDQVPESFAAFVGHKEALHVLPEGCTHLVASDSCPYQMVRHGQHVYATQFHPEADGAGFETRIRIYRNKGYFPPETAEDLIAMCRAAEVRAPEVILRNFVNRYRR</sequence>
<keyword evidence="2" id="KW-0436">Ligase</keyword>
<dbReference type="PANTHER" id="PTHR42695">
    <property type="entry name" value="GLUTAMINE AMIDOTRANSFERASE YLR126C-RELATED"/>
    <property type="match status" value="1"/>
</dbReference>
<dbReference type="Pfam" id="PF00117">
    <property type="entry name" value="GATase"/>
    <property type="match status" value="1"/>
</dbReference>
<dbReference type="NCBIfam" id="NF005743">
    <property type="entry name" value="PRK07567.1"/>
    <property type="match status" value="1"/>
</dbReference>
<dbReference type="STRING" id="89187.ISM_07330"/>
<dbReference type="GO" id="GO:0016740">
    <property type="term" value="F:transferase activity"/>
    <property type="evidence" value="ECO:0007669"/>
    <property type="project" value="UniProtKB-KW"/>
</dbReference>
<keyword evidence="2" id="KW-0315">Glutamine amidotransferase</keyword>
<dbReference type="HOGENOM" id="CLU_054974_4_0_5"/>
<dbReference type="GO" id="GO:0005829">
    <property type="term" value="C:cytosol"/>
    <property type="evidence" value="ECO:0007669"/>
    <property type="project" value="TreeGrafter"/>
</dbReference>
<comment type="caution">
    <text evidence="2">The sequence shown here is derived from an EMBL/GenBank/DDBJ whole genome shotgun (WGS) entry which is preliminary data.</text>
</comment>
<reference evidence="2 3" key="1">
    <citation type="submission" date="2005-12" db="EMBL/GenBank/DDBJ databases">
        <authorList>
            <person name="Moran M.A."/>
            <person name="Ferriera S."/>
            <person name="Johnson J."/>
            <person name="Kravitz S."/>
            <person name="Halpern A."/>
            <person name="Remington K."/>
            <person name="Beeson K."/>
            <person name="Tran B."/>
            <person name="Rogers Y.-H."/>
            <person name="Friedman R."/>
            <person name="Venter J.C."/>
        </authorList>
    </citation>
    <scope>NUCLEOTIDE SEQUENCE [LARGE SCALE GENOMIC DNA]</scope>
    <source>
        <strain evidence="3">ATCC BAA-591 / DSM 15170 / ISM</strain>
    </source>
</reference>
<dbReference type="Proteomes" id="UP000005954">
    <property type="component" value="Unassembled WGS sequence"/>
</dbReference>
<dbReference type="EMBL" id="AALY01000001">
    <property type="protein sequence ID" value="EAP78089.1"/>
    <property type="molecule type" value="Genomic_DNA"/>
</dbReference>
<evidence type="ECO:0000313" key="3">
    <source>
        <dbReference type="Proteomes" id="UP000005954"/>
    </source>
</evidence>
<feature type="domain" description="Glutamine amidotransferase" evidence="1">
    <location>
        <begin position="62"/>
        <end position="219"/>
    </location>
</feature>
<keyword evidence="3" id="KW-1185">Reference proteome</keyword>
<dbReference type="SUPFAM" id="SSF52317">
    <property type="entry name" value="Class I glutamine amidotransferase-like"/>
    <property type="match status" value="1"/>
</dbReference>
<dbReference type="PROSITE" id="PS51273">
    <property type="entry name" value="GATASE_TYPE_1"/>
    <property type="match status" value="1"/>
</dbReference>
<evidence type="ECO:0000313" key="2">
    <source>
        <dbReference type="EMBL" id="EAP78089.1"/>
    </source>
</evidence>
<dbReference type="eggNOG" id="COG0518">
    <property type="taxonomic scope" value="Bacteria"/>
</dbReference>
<evidence type="ECO:0000259" key="1">
    <source>
        <dbReference type="Pfam" id="PF00117"/>
    </source>
</evidence>
<dbReference type="GO" id="GO:0003922">
    <property type="term" value="F:GMP synthase (glutamine-hydrolyzing) activity"/>
    <property type="evidence" value="ECO:0007669"/>
    <property type="project" value="UniProtKB-EC"/>
</dbReference>
<name>A3SL58_ROSNI</name>
<dbReference type="InterPro" id="IPR029062">
    <property type="entry name" value="Class_I_gatase-like"/>
</dbReference>
<dbReference type="InterPro" id="IPR017926">
    <property type="entry name" value="GATASE"/>
</dbReference>
<dbReference type="CDD" id="cd01741">
    <property type="entry name" value="GATase1_1"/>
    <property type="match status" value="1"/>
</dbReference>
<dbReference type="PANTHER" id="PTHR42695:SF5">
    <property type="entry name" value="GLUTAMINE AMIDOTRANSFERASE YLR126C-RELATED"/>
    <property type="match status" value="1"/>
</dbReference>
<dbReference type="EC" id="6.3.5.2" evidence="2"/>
<dbReference type="InterPro" id="IPR044992">
    <property type="entry name" value="ChyE-like"/>
</dbReference>
<gene>
    <name evidence="2" type="ORF">ISM_07330</name>
</gene>
<proteinExistence type="predicted"/>
<dbReference type="Gene3D" id="3.40.50.880">
    <property type="match status" value="1"/>
</dbReference>
<organism evidence="2 3">
    <name type="scientific">Roseovarius nubinhibens (strain ATCC BAA-591 / DSM 15170 / ISM)</name>
    <dbReference type="NCBI Taxonomy" id="89187"/>
    <lineage>
        <taxon>Bacteria</taxon>
        <taxon>Pseudomonadati</taxon>
        <taxon>Pseudomonadota</taxon>
        <taxon>Alphaproteobacteria</taxon>
        <taxon>Rhodobacterales</taxon>
        <taxon>Roseobacteraceae</taxon>
        <taxon>Roseovarius</taxon>
    </lineage>
</organism>
<dbReference type="AlphaFoldDB" id="A3SL58"/>
<protein>
    <submittedName>
        <fullName evidence="2">Glutamine amidotransferase</fullName>
        <ecNumber evidence="2">6.3.5.2</ecNumber>
    </submittedName>
</protein>
<accession>A3SL58</accession>
<keyword evidence="2" id="KW-0808">Transferase</keyword>